<reference evidence="1" key="2">
    <citation type="submission" date="2021-04" db="EMBL/GenBank/DDBJ databases">
        <authorList>
            <person name="Gilroy R."/>
        </authorList>
    </citation>
    <scope>NUCLEOTIDE SEQUENCE</scope>
    <source>
        <strain evidence="1">ChiHjej13B12-4958</strain>
    </source>
</reference>
<dbReference type="PANTHER" id="PTHR38733">
    <property type="entry name" value="PROTEIN MCRC"/>
    <property type="match status" value="1"/>
</dbReference>
<dbReference type="PANTHER" id="PTHR38733:SF1">
    <property type="entry name" value="TYPE IV METHYL-DIRECTED RESTRICTION ENZYME ECOKMCRBC"/>
    <property type="match status" value="1"/>
</dbReference>
<dbReference type="GO" id="GO:0004519">
    <property type="term" value="F:endonuclease activity"/>
    <property type="evidence" value="ECO:0007669"/>
    <property type="project" value="UniProtKB-KW"/>
</dbReference>
<reference evidence="1" key="1">
    <citation type="journal article" date="2021" name="PeerJ">
        <title>Extensive microbial diversity within the chicken gut microbiome revealed by metagenomics and culture.</title>
        <authorList>
            <person name="Gilroy R."/>
            <person name="Ravi A."/>
            <person name="Getino M."/>
            <person name="Pursley I."/>
            <person name="Horton D.L."/>
            <person name="Alikhan N.F."/>
            <person name="Baker D."/>
            <person name="Gharbi K."/>
            <person name="Hall N."/>
            <person name="Watson M."/>
            <person name="Adriaenssens E.M."/>
            <person name="Foster-Nyarko E."/>
            <person name="Jarju S."/>
            <person name="Secka A."/>
            <person name="Antonio M."/>
            <person name="Oren A."/>
            <person name="Chaudhuri R.R."/>
            <person name="La Ragione R."/>
            <person name="Hildebrand F."/>
            <person name="Pallen M.J."/>
        </authorList>
    </citation>
    <scope>NUCLEOTIDE SEQUENCE</scope>
    <source>
        <strain evidence="1">ChiHjej13B12-4958</strain>
    </source>
</reference>
<accession>A0A9D2TRE8</accession>
<dbReference type="Pfam" id="PF10117">
    <property type="entry name" value="McrBC"/>
    <property type="match status" value="1"/>
</dbReference>
<keyword evidence="1" id="KW-0378">Hydrolase</keyword>
<organism evidence="1 2">
    <name type="scientific">Candidatus Corynebacterium faecigallinarum</name>
    <dbReference type="NCBI Taxonomy" id="2838528"/>
    <lineage>
        <taxon>Bacteria</taxon>
        <taxon>Bacillati</taxon>
        <taxon>Actinomycetota</taxon>
        <taxon>Actinomycetes</taxon>
        <taxon>Mycobacteriales</taxon>
        <taxon>Corynebacteriaceae</taxon>
        <taxon>Corynebacterium</taxon>
    </lineage>
</organism>
<proteinExistence type="predicted"/>
<dbReference type="Proteomes" id="UP000823858">
    <property type="component" value="Unassembled WGS sequence"/>
</dbReference>
<dbReference type="EMBL" id="DWVP01000024">
    <property type="protein sequence ID" value="HJC86009.1"/>
    <property type="molecule type" value="Genomic_DNA"/>
</dbReference>
<evidence type="ECO:0000313" key="2">
    <source>
        <dbReference type="Proteomes" id="UP000823858"/>
    </source>
</evidence>
<dbReference type="AlphaFoldDB" id="A0A9D2TRE8"/>
<keyword evidence="1" id="KW-0540">Nuclease</keyword>
<dbReference type="InterPro" id="IPR019292">
    <property type="entry name" value="McrC"/>
</dbReference>
<comment type="caution">
    <text evidence="1">The sequence shown here is derived from an EMBL/GenBank/DDBJ whole genome shotgun (WGS) entry which is preliminary data.</text>
</comment>
<gene>
    <name evidence="1" type="primary">mcrC</name>
    <name evidence="1" type="ORF">H9751_10805</name>
</gene>
<dbReference type="GO" id="GO:0016787">
    <property type="term" value="F:hydrolase activity"/>
    <property type="evidence" value="ECO:0007669"/>
    <property type="project" value="UniProtKB-KW"/>
</dbReference>
<keyword evidence="1" id="KW-0255">Endonuclease</keyword>
<evidence type="ECO:0000313" key="1">
    <source>
        <dbReference type="EMBL" id="HJC86009.1"/>
    </source>
</evidence>
<protein>
    <submittedName>
        <fullName evidence="1">5-methylcytosine-specific restriction endonuclease system specificity protein McrC</fullName>
        <ecNumber evidence="1">3.1.21.-</ecNumber>
    </submittedName>
</protein>
<sequence>MTTRDSIVIRNVYHMLAYAFRSVDTGPISTVSMEEFDHIHDLFAAILANGMSQQLKQGLYREYVTDTDDLMTLRGKIDIPGTTRNRLRQQRAISCEYDEFSENNRLNQVVKSTAILLLRHGDVKPARRVALKKVLPFFSDVDDIDLSCVRWSTFRFVRHNQSYRLLISICRLVVEGMLMDGGNGDRKLLEFVDDQEMSRLYEKFILEYYRRHRPDLMPRASQIAWALDAGEPALLPTMQSDITLVGDGRALIIDAKYYSRNLQVNFNRRTVHSNNLYQVFTYVKNAEITRQDLEVSGMLLYAETEADVQPEARWSIGGSDIAVTTLDLGQDFAGIARKLDEIADGLSALPGS</sequence>
<dbReference type="EC" id="3.1.21.-" evidence="1"/>
<dbReference type="NCBIfam" id="NF007277">
    <property type="entry name" value="PRK09736.1"/>
    <property type="match status" value="1"/>
</dbReference>
<name>A0A9D2TRE8_9CORY</name>